<comment type="subcellular location">
    <subcellularLocation>
        <location evidence="1">Cell membrane</location>
        <topology evidence="1">Multi-pass membrane protein</topology>
    </subcellularLocation>
</comment>
<evidence type="ECO:0000256" key="9">
    <source>
        <dbReference type="RuleBase" id="RU000688"/>
    </source>
</evidence>
<dbReference type="SUPFAM" id="SSF81321">
    <property type="entry name" value="Family A G protein-coupled receptor-like"/>
    <property type="match status" value="1"/>
</dbReference>
<evidence type="ECO:0000256" key="7">
    <source>
        <dbReference type="ARBA" id="ARBA00023170"/>
    </source>
</evidence>
<dbReference type="InParanoid" id="A0A7N8YHA2"/>
<feature type="transmembrane region" description="Helical" evidence="10">
    <location>
        <begin position="27"/>
        <end position="51"/>
    </location>
</feature>
<keyword evidence="4 10" id="KW-1133">Transmembrane helix</keyword>
<keyword evidence="8 9" id="KW-0807">Transducer</keyword>
<dbReference type="GeneTree" id="ENSGT01050000244823"/>
<comment type="similarity">
    <text evidence="9">Belongs to the G-protein coupled receptor 1 family.</text>
</comment>
<dbReference type="SMART" id="SM01381">
    <property type="entry name" value="7TM_GPCR_Srsx"/>
    <property type="match status" value="1"/>
</dbReference>
<organism evidence="12 13">
    <name type="scientific">Mastacembelus armatus</name>
    <name type="common">zig-zag eel</name>
    <dbReference type="NCBI Taxonomy" id="205130"/>
    <lineage>
        <taxon>Eukaryota</taxon>
        <taxon>Metazoa</taxon>
        <taxon>Chordata</taxon>
        <taxon>Craniata</taxon>
        <taxon>Vertebrata</taxon>
        <taxon>Euteleostomi</taxon>
        <taxon>Actinopterygii</taxon>
        <taxon>Neopterygii</taxon>
        <taxon>Teleostei</taxon>
        <taxon>Neoteleostei</taxon>
        <taxon>Acanthomorphata</taxon>
        <taxon>Anabantaria</taxon>
        <taxon>Synbranchiformes</taxon>
        <taxon>Mastacembelidae</taxon>
        <taxon>Mastacembelus</taxon>
    </lineage>
</organism>
<dbReference type="PROSITE" id="PS50262">
    <property type="entry name" value="G_PROTEIN_RECEP_F1_2"/>
    <property type="match status" value="1"/>
</dbReference>
<evidence type="ECO:0000256" key="10">
    <source>
        <dbReference type="SAM" id="Phobius"/>
    </source>
</evidence>
<dbReference type="CDD" id="cd15055">
    <property type="entry name" value="7tmA_TAARs"/>
    <property type="match status" value="1"/>
</dbReference>
<evidence type="ECO:0000313" key="12">
    <source>
        <dbReference type="Ensembl" id="ENSMAMP00000065651.1"/>
    </source>
</evidence>
<feature type="transmembrane region" description="Helical" evidence="10">
    <location>
        <begin position="276"/>
        <end position="296"/>
    </location>
</feature>
<feature type="transmembrane region" description="Helical" evidence="10">
    <location>
        <begin position="188"/>
        <end position="211"/>
    </location>
</feature>
<dbReference type="Pfam" id="PF00001">
    <property type="entry name" value="7tm_1"/>
    <property type="match status" value="1"/>
</dbReference>
<evidence type="ECO:0000259" key="11">
    <source>
        <dbReference type="PROSITE" id="PS50262"/>
    </source>
</evidence>
<accession>A0A7N8YHA2</accession>
<evidence type="ECO:0000313" key="13">
    <source>
        <dbReference type="Proteomes" id="UP000261640"/>
    </source>
</evidence>
<reference evidence="12" key="1">
    <citation type="submission" date="2025-08" db="UniProtKB">
        <authorList>
            <consortium name="Ensembl"/>
        </authorList>
    </citation>
    <scope>IDENTIFICATION</scope>
</reference>
<dbReference type="GO" id="GO:0005886">
    <property type="term" value="C:plasma membrane"/>
    <property type="evidence" value="ECO:0007669"/>
    <property type="project" value="UniProtKB-SubCell"/>
</dbReference>
<dbReference type="InterPro" id="IPR017452">
    <property type="entry name" value="GPCR_Rhodpsn_7TM"/>
</dbReference>
<dbReference type="Gene3D" id="1.20.1070.10">
    <property type="entry name" value="Rhodopsin 7-helix transmembrane proteins"/>
    <property type="match status" value="1"/>
</dbReference>
<dbReference type="PROSITE" id="PS00237">
    <property type="entry name" value="G_PROTEIN_RECEP_F1_1"/>
    <property type="match status" value="1"/>
</dbReference>
<feature type="transmembrane region" description="Helical" evidence="10">
    <location>
        <begin position="244"/>
        <end position="270"/>
    </location>
</feature>
<reference evidence="12" key="2">
    <citation type="submission" date="2025-09" db="UniProtKB">
        <authorList>
            <consortium name="Ensembl"/>
        </authorList>
    </citation>
    <scope>IDENTIFICATION</scope>
</reference>
<keyword evidence="13" id="KW-1185">Reference proteome</keyword>
<dbReference type="InterPro" id="IPR000276">
    <property type="entry name" value="GPCR_Rhodpsn"/>
</dbReference>
<dbReference type="PANTHER" id="PTHR24249">
    <property type="entry name" value="HISTAMINE RECEPTOR-RELATED G-PROTEIN COUPLED RECEPTOR"/>
    <property type="match status" value="1"/>
</dbReference>
<protein>
    <submittedName>
        <fullName evidence="12">Trace amine-associated receptor 4-like</fullName>
    </submittedName>
</protein>
<dbReference type="GO" id="GO:0001594">
    <property type="term" value="F:trace-amine receptor activity"/>
    <property type="evidence" value="ECO:0007669"/>
    <property type="project" value="TreeGrafter"/>
</dbReference>
<evidence type="ECO:0000256" key="5">
    <source>
        <dbReference type="ARBA" id="ARBA00023040"/>
    </source>
</evidence>
<keyword evidence="7 9" id="KW-0675">Receptor</keyword>
<name>A0A7N8YHA2_9TELE</name>
<evidence type="ECO:0000256" key="3">
    <source>
        <dbReference type="ARBA" id="ARBA00022692"/>
    </source>
</evidence>
<dbReference type="PANTHER" id="PTHR24249:SF381">
    <property type="entry name" value="TRACE AMINE ASSOCIATED RECEPTOR 19P-RELATED"/>
    <property type="match status" value="1"/>
</dbReference>
<keyword evidence="5 9" id="KW-0297">G-protein coupled receptor</keyword>
<keyword evidence="2" id="KW-1003">Cell membrane</keyword>
<dbReference type="Ensembl" id="ENSMAMT00000044181.1">
    <property type="protein sequence ID" value="ENSMAMP00000065651.1"/>
    <property type="gene ID" value="ENSMAMG00000025950.1"/>
</dbReference>
<dbReference type="Proteomes" id="UP000261640">
    <property type="component" value="Unplaced"/>
</dbReference>
<feature type="domain" description="G-protein coupled receptors family 1 profile" evidence="11">
    <location>
        <begin position="43"/>
        <end position="293"/>
    </location>
</feature>
<evidence type="ECO:0000256" key="6">
    <source>
        <dbReference type="ARBA" id="ARBA00023136"/>
    </source>
</evidence>
<proteinExistence type="inferred from homology"/>
<sequence length="323" mass="36336">MEEAELCFPELLNTSCRRPPLPQSEEVFVYSLMFLFSLLTAVLNLLVIISISHYRQLHSPTNLIVLSLAVSDFVMGLVMPMEIVMMWTCWVLGDLMCSLYFLLPMTIISATVGNIVLISIDRYVAICDPLHYPTRITERTITIGICLCWICSVFYSVFYLFDSLTQPGRYISCRGECVINITASDMELVFTFVLPISVIIVLYTRVFIVAVSHARAMRSHVAAKLQVSGTRMINKSELKAARTLGIVVAVFVLCYSPYFCVCLSGSSIMIGSAIEAFLSFLMFSNSGLNPLIYALFYPWFRKAMKHIVTLQILKPGSREANML</sequence>
<feature type="transmembrane region" description="Helical" evidence="10">
    <location>
        <begin position="63"/>
        <end position="87"/>
    </location>
</feature>
<evidence type="ECO:0000256" key="2">
    <source>
        <dbReference type="ARBA" id="ARBA00022475"/>
    </source>
</evidence>
<keyword evidence="3 9" id="KW-0812">Transmembrane</keyword>
<dbReference type="PRINTS" id="PR00237">
    <property type="entry name" value="GPCRRHODOPSN"/>
</dbReference>
<dbReference type="InterPro" id="IPR050569">
    <property type="entry name" value="TAAR"/>
</dbReference>
<feature type="transmembrane region" description="Helical" evidence="10">
    <location>
        <begin position="99"/>
        <end position="120"/>
    </location>
</feature>
<evidence type="ECO:0000256" key="1">
    <source>
        <dbReference type="ARBA" id="ARBA00004651"/>
    </source>
</evidence>
<dbReference type="AlphaFoldDB" id="A0A7N8YHA2"/>
<feature type="transmembrane region" description="Helical" evidence="10">
    <location>
        <begin position="141"/>
        <end position="161"/>
    </location>
</feature>
<evidence type="ECO:0000256" key="4">
    <source>
        <dbReference type="ARBA" id="ARBA00022989"/>
    </source>
</evidence>
<keyword evidence="6 10" id="KW-0472">Membrane</keyword>
<evidence type="ECO:0000256" key="8">
    <source>
        <dbReference type="ARBA" id="ARBA00023224"/>
    </source>
</evidence>